<dbReference type="RefSeq" id="WP_317476393.1">
    <property type="nucleotide sequence ID" value="NZ_JARQTW010000002.1"/>
</dbReference>
<proteinExistence type="predicted"/>
<evidence type="ECO:0000313" key="3">
    <source>
        <dbReference type="Proteomes" id="UP001214976"/>
    </source>
</evidence>
<dbReference type="Pfam" id="PF03729">
    <property type="entry name" value="DUF308"/>
    <property type="match status" value="1"/>
</dbReference>
<reference evidence="2" key="1">
    <citation type="submission" date="2023-03" db="EMBL/GenBank/DDBJ databases">
        <title>Classification of Bisgaard taxon 6 and taxon 10 as Exercitatus varius gen. nov., spec. nov.</title>
        <authorList>
            <person name="Christensen H."/>
        </authorList>
    </citation>
    <scope>NUCLEOTIDE SEQUENCE</scope>
    <source>
        <strain evidence="2">86116</strain>
    </source>
</reference>
<name>A0AAW6Q647_9PAST</name>
<dbReference type="InterPro" id="IPR005325">
    <property type="entry name" value="DUF308_memb"/>
</dbReference>
<evidence type="ECO:0000313" key="2">
    <source>
        <dbReference type="EMBL" id="MDG2949049.1"/>
    </source>
</evidence>
<organism evidence="2 3">
    <name type="scientific">Exercitatus varius</name>
    <dbReference type="NCBI Taxonomy" id="67857"/>
    <lineage>
        <taxon>Bacteria</taxon>
        <taxon>Pseudomonadati</taxon>
        <taxon>Pseudomonadota</taxon>
        <taxon>Gammaproteobacteria</taxon>
        <taxon>Pasteurellales</taxon>
        <taxon>Pasteurellaceae</taxon>
        <taxon>Exercitatus</taxon>
    </lineage>
</organism>
<evidence type="ECO:0000256" key="1">
    <source>
        <dbReference type="SAM" id="Phobius"/>
    </source>
</evidence>
<keyword evidence="1" id="KW-0472">Membrane</keyword>
<dbReference type="Proteomes" id="UP001214976">
    <property type="component" value="Unassembled WGS sequence"/>
</dbReference>
<feature type="transmembrane region" description="Helical" evidence="1">
    <location>
        <begin position="142"/>
        <end position="162"/>
    </location>
</feature>
<keyword evidence="1" id="KW-0812">Transmembrane</keyword>
<accession>A0AAW6Q647</accession>
<keyword evidence="1" id="KW-1133">Transmembrane helix</keyword>
<feature type="transmembrane region" description="Helical" evidence="1">
    <location>
        <begin position="36"/>
        <end position="54"/>
    </location>
</feature>
<dbReference type="InterPro" id="IPR052712">
    <property type="entry name" value="Acid_resist_chaperone_HdeD"/>
</dbReference>
<comment type="caution">
    <text evidence="2">The sequence shown here is derived from an EMBL/GenBank/DDBJ whole genome shotgun (WGS) entry which is preliminary data.</text>
</comment>
<dbReference type="PANTHER" id="PTHR34989">
    <property type="entry name" value="PROTEIN HDED"/>
    <property type="match status" value="1"/>
</dbReference>
<feature type="transmembrane region" description="Helical" evidence="1">
    <location>
        <begin position="84"/>
        <end position="104"/>
    </location>
</feature>
<protein>
    <submittedName>
        <fullName evidence="2">DUF308 domain-containing protein</fullName>
    </submittedName>
</protein>
<gene>
    <name evidence="2" type="ORF">P7M15_00695</name>
</gene>
<dbReference type="PANTHER" id="PTHR34989:SF1">
    <property type="entry name" value="PROTEIN HDED"/>
    <property type="match status" value="1"/>
</dbReference>
<dbReference type="EMBL" id="JARQTW010000002">
    <property type="protein sequence ID" value="MDG2949049.1"/>
    <property type="molecule type" value="Genomic_DNA"/>
</dbReference>
<feature type="transmembrane region" description="Helical" evidence="1">
    <location>
        <begin position="61"/>
        <end position="78"/>
    </location>
</feature>
<sequence length="172" mass="18329">MKNTGLLIAGILSLIGGFFAWLNPFAATLTVDLLAGWFFIFSGLFLLYSAFSVFNGQARGNATLIGIIYLLLGYFLIAHPLQGIASLTVLCGVMLLFAGIFRLTAAFKLLQGNTRLVVGISGALSLLLALLIFSNFSTAATVTLGMFLAIELVSNGISLLFWSSAVKDKLQP</sequence>
<dbReference type="GO" id="GO:0005886">
    <property type="term" value="C:plasma membrane"/>
    <property type="evidence" value="ECO:0007669"/>
    <property type="project" value="TreeGrafter"/>
</dbReference>
<dbReference type="AlphaFoldDB" id="A0AAW6Q647"/>
<feature type="transmembrane region" description="Helical" evidence="1">
    <location>
        <begin position="116"/>
        <end position="136"/>
    </location>
</feature>